<accession>A0AC34FYQ9</accession>
<evidence type="ECO:0000313" key="1">
    <source>
        <dbReference type="Proteomes" id="UP000887579"/>
    </source>
</evidence>
<name>A0AC34FYQ9_9BILA</name>
<reference evidence="2" key="1">
    <citation type="submission" date="2022-11" db="UniProtKB">
        <authorList>
            <consortium name="WormBaseParasite"/>
        </authorList>
    </citation>
    <scope>IDENTIFICATION</scope>
</reference>
<dbReference type="Proteomes" id="UP000887579">
    <property type="component" value="Unplaced"/>
</dbReference>
<sequence length="543" mass="60110">MPSKKTKKKPTKPPSTSNSNDKKPSAPSAAAAAKKKELIDGKKSEIKQLQDSLSSFFTPTSSRRSRHPPIEQQLKTVPESSVERSHSPEDESARTSASPPKPGPSKSKSQEPSAKPSPPKSGSSKSISKEPKSKSKSKSKEPSAKPSSSSSPKPGPSRPPAIPEDEEVEPGTTLIRWRSDRFGPPTISVKKGKPLPKTTKSSSSPEPCSSKMTAAELDARKSSRKKKALHFRQPGSLPKGYKSGKASSSSSEDDEDGCRDGENPPARIMPDPRYYYKGFYFRECTNTSSKSATSIGAMDLIESLKSSEEVNRLNPDFIEFEVDSDSEYELEPDPDPAEFDSWNDYLAHINKKEDSESPKKYVKIIDGMTRAQRREHRRFALEFKDLLEALKDNHIAYCDKGFKKFSKPFIPPEGFRGRSSGQIFKEAQTKMDDALRKLAHKDLITDPMIKRELNSDASISSSPSSPSPSDPSSSEDSDAKSDDEFVNFQKKFSEMDLKPLVNMKGMNWRDLLPRKPPKDGEEDVSEESSITTDSDDVSFLITF</sequence>
<dbReference type="WBParaSite" id="ES5_v2.g22159.t1">
    <property type="protein sequence ID" value="ES5_v2.g22159.t1"/>
    <property type="gene ID" value="ES5_v2.g22159"/>
</dbReference>
<proteinExistence type="predicted"/>
<protein>
    <submittedName>
        <fullName evidence="2">Uncharacterized protein</fullName>
    </submittedName>
</protein>
<organism evidence="1 2">
    <name type="scientific">Panagrolaimus sp. ES5</name>
    <dbReference type="NCBI Taxonomy" id="591445"/>
    <lineage>
        <taxon>Eukaryota</taxon>
        <taxon>Metazoa</taxon>
        <taxon>Ecdysozoa</taxon>
        <taxon>Nematoda</taxon>
        <taxon>Chromadorea</taxon>
        <taxon>Rhabditida</taxon>
        <taxon>Tylenchina</taxon>
        <taxon>Panagrolaimomorpha</taxon>
        <taxon>Panagrolaimoidea</taxon>
        <taxon>Panagrolaimidae</taxon>
        <taxon>Panagrolaimus</taxon>
    </lineage>
</organism>
<evidence type="ECO:0000313" key="2">
    <source>
        <dbReference type="WBParaSite" id="ES5_v2.g22159.t1"/>
    </source>
</evidence>